<feature type="compositionally biased region" description="Low complexity" evidence="1">
    <location>
        <begin position="51"/>
        <end position="67"/>
    </location>
</feature>
<feature type="signal peptide" evidence="3">
    <location>
        <begin position="1"/>
        <end position="28"/>
    </location>
</feature>
<evidence type="ECO:0000256" key="2">
    <source>
        <dbReference type="SAM" id="Phobius"/>
    </source>
</evidence>
<dbReference type="STRING" id="285473.A4G23_01898"/>
<keyword evidence="2" id="KW-1133">Transmembrane helix</keyword>
<protein>
    <recommendedName>
        <fullName evidence="6">Gram-positive cocci surface proteins LPxTG domain-containing protein</fullName>
    </recommendedName>
</protein>
<evidence type="ECO:0000313" key="4">
    <source>
        <dbReference type="EMBL" id="AOT59067.1"/>
    </source>
</evidence>
<evidence type="ECO:0000256" key="1">
    <source>
        <dbReference type="SAM" id="MobiDB-lite"/>
    </source>
</evidence>
<name>A0A1D8G0T3_9ACTN</name>
<keyword evidence="5" id="KW-1185">Reference proteome</keyword>
<gene>
    <name evidence="4" type="ORF">A4G23_01898</name>
</gene>
<feature type="compositionally biased region" description="Pro residues" evidence="1">
    <location>
        <begin position="245"/>
        <end position="258"/>
    </location>
</feature>
<dbReference type="GeneID" id="33064379"/>
<evidence type="ECO:0000256" key="3">
    <source>
        <dbReference type="SAM" id="SignalP"/>
    </source>
</evidence>
<keyword evidence="2" id="KW-0472">Membrane</keyword>
<dbReference type="AlphaFoldDB" id="A0A1D8G0T3"/>
<dbReference type="Proteomes" id="UP000095349">
    <property type="component" value="Chromosome"/>
</dbReference>
<accession>A0A1D8G0T3</accession>
<feature type="chain" id="PRO_5009106988" description="Gram-positive cocci surface proteins LPxTG domain-containing protein" evidence="3">
    <location>
        <begin position="29"/>
        <end position="356"/>
    </location>
</feature>
<feature type="compositionally biased region" description="Pro residues" evidence="1">
    <location>
        <begin position="270"/>
        <end position="310"/>
    </location>
</feature>
<dbReference type="PATRIC" id="fig|285473.5.peg.1973"/>
<feature type="transmembrane region" description="Helical" evidence="2">
    <location>
        <begin position="330"/>
        <end position="350"/>
    </location>
</feature>
<keyword evidence="3" id="KW-0732">Signal</keyword>
<proteinExistence type="predicted"/>
<keyword evidence="2" id="KW-0812">Transmembrane</keyword>
<evidence type="ECO:0000313" key="5">
    <source>
        <dbReference type="Proteomes" id="UP000095349"/>
    </source>
</evidence>
<reference evidence="4 5" key="1">
    <citation type="submission" date="2016-09" db="EMBL/GenBank/DDBJ databases">
        <title>Streptomyces rubrolavendulae MJM4426 Genome sequencing and assembly.</title>
        <authorList>
            <person name="Kim J.-G."/>
        </authorList>
    </citation>
    <scope>NUCLEOTIDE SEQUENCE [LARGE SCALE GENOMIC DNA]</scope>
    <source>
        <strain evidence="4 5">MJM4426</strain>
    </source>
</reference>
<dbReference type="EMBL" id="CP017316">
    <property type="protein sequence ID" value="AOT59067.1"/>
    <property type="molecule type" value="Genomic_DNA"/>
</dbReference>
<evidence type="ECO:0008006" key="6">
    <source>
        <dbReference type="Google" id="ProtNLM"/>
    </source>
</evidence>
<organism evidence="4 5">
    <name type="scientific">Streptomyces rubrolavendulae</name>
    <dbReference type="NCBI Taxonomy" id="285473"/>
    <lineage>
        <taxon>Bacteria</taxon>
        <taxon>Bacillati</taxon>
        <taxon>Actinomycetota</taxon>
        <taxon>Actinomycetes</taxon>
        <taxon>Kitasatosporales</taxon>
        <taxon>Streptomycetaceae</taxon>
        <taxon>Streptomyces</taxon>
    </lineage>
</organism>
<dbReference type="RefSeq" id="WP_069976557.1">
    <property type="nucleotide sequence ID" value="NZ_CP017316.1"/>
</dbReference>
<dbReference type="KEGG" id="srn:A4G23_01898"/>
<feature type="region of interest" description="Disordered" evidence="1">
    <location>
        <begin position="51"/>
        <end position="85"/>
    </location>
</feature>
<feature type="region of interest" description="Disordered" evidence="1">
    <location>
        <begin position="225"/>
        <end position="328"/>
    </location>
</feature>
<feature type="compositionally biased region" description="Low complexity" evidence="1">
    <location>
        <begin position="259"/>
        <end position="269"/>
    </location>
</feature>
<dbReference type="OrthoDB" id="4336829at2"/>
<sequence>MRVRTALAAAPLAALAALTSPCPAPARAAPPAAQVPPTPASDVGLAAAPVAVPSSPAPSRRLAAPPAAGTPPAPPADAAAHPEPSCGDRGMTAFPLRTRITGGPAAYEPGAPPRTWYVELTNTTLRPCRGIHPVVVLTDRSGRLVPAQVRMAFTAPPGVAERPVRPEHTDHREVVGVLDDATDPAFAGFTVPAGGTLRVPVRLAFAPGAGPDEVTATAAVVQRRGDDGDWVGTSPPYRFTLTGPAHPPASPPETPPAHPSATPTPRRSPATPPPPGTPHPLTPPLSPPPATLPPTSPPTPTPAPYPPGQSPHPAESRELAGTGHRATPRLLPLAAGAAGCLAAGAAALALTRHRRR</sequence>